<evidence type="ECO:0000256" key="1">
    <source>
        <dbReference type="SAM" id="MobiDB-lite"/>
    </source>
</evidence>
<name>A0A4Y8RV42_9HYPH</name>
<dbReference type="GO" id="GO:0110154">
    <property type="term" value="P:RNA decapping"/>
    <property type="evidence" value="ECO:0007669"/>
    <property type="project" value="TreeGrafter"/>
</dbReference>
<reference evidence="3 4" key="1">
    <citation type="submission" date="2019-03" db="EMBL/GenBank/DDBJ databases">
        <title>Jiella endophytica sp. nov., a novel endophytic bacterium isolated from root of Ficus microcarpa Linn. f.</title>
        <authorList>
            <person name="Tuo L."/>
        </authorList>
    </citation>
    <scope>NUCLEOTIDE SEQUENCE [LARGE SCALE GENOMIC DNA]</scope>
    <source>
        <strain evidence="3 4">CBS5Q-3</strain>
    </source>
</reference>
<dbReference type="InterPro" id="IPR004843">
    <property type="entry name" value="Calcineurin-like_PHP"/>
</dbReference>
<evidence type="ECO:0000259" key="2">
    <source>
        <dbReference type="Pfam" id="PF00149"/>
    </source>
</evidence>
<dbReference type="InterPro" id="IPR029052">
    <property type="entry name" value="Metallo-depent_PP-like"/>
</dbReference>
<feature type="region of interest" description="Disordered" evidence="1">
    <location>
        <begin position="1"/>
        <end position="24"/>
    </location>
</feature>
<dbReference type="SUPFAM" id="SSF56300">
    <property type="entry name" value="Metallo-dependent phosphatases"/>
    <property type="match status" value="1"/>
</dbReference>
<feature type="domain" description="Calcineurin-like phosphoesterase" evidence="2">
    <location>
        <begin position="27"/>
        <end position="212"/>
    </location>
</feature>
<comment type="caution">
    <text evidence="3">The sequence shown here is derived from an EMBL/GenBank/DDBJ whole genome shotgun (WGS) entry which is preliminary data.</text>
</comment>
<dbReference type="EMBL" id="SOZD01000001">
    <property type="protein sequence ID" value="TFF27401.1"/>
    <property type="molecule type" value="Genomic_DNA"/>
</dbReference>
<dbReference type="PANTHER" id="PTHR42850">
    <property type="entry name" value="METALLOPHOSPHOESTERASE"/>
    <property type="match status" value="1"/>
</dbReference>
<dbReference type="GO" id="GO:0016791">
    <property type="term" value="F:phosphatase activity"/>
    <property type="evidence" value="ECO:0007669"/>
    <property type="project" value="TreeGrafter"/>
</dbReference>
<proteinExistence type="predicted"/>
<dbReference type="InterPro" id="IPR050126">
    <property type="entry name" value="Ap4A_hydrolase"/>
</dbReference>
<dbReference type="Proteomes" id="UP000298179">
    <property type="component" value="Unassembled WGS sequence"/>
</dbReference>
<accession>A0A4Y8RV42</accession>
<dbReference type="Pfam" id="PF00149">
    <property type="entry name" value="Metallophos"/>
    <property type="match status" value="1"/>
</dbReference>
<evidence type="ECO:0000313" key="4">
    <source>
        <dbReference type="Proteomes" id="UP000298179"/>
    </source>
</evidence>
<dbReference type="Gene3D" id="3.60.21.10">
    <property type="match status" value="1"/>
</dbReference>
<dbReference type="GO" id="GO:0005737">
    <property type="term" value="C:cytoplasm"/>
    <property type="evidence" value="ECO:0007669"/>
    <property type="project" value="TreeGrafter"/>
</dbReference>
<sequence length="277" mass="30191">MSTHGALTPKQSRRQVDLPNPSQPDDIVAIGDVHGESGLLKRFLAGVDRLAARSGISPAIYLLGDLVDRGDDSRGALDIAADVVAERPGSKLLLGNHDEWLLRFLEHDLSMEEILNWLGQGGAETIASYGQSPSDPPEKVRRAIAEGWPQHLKLLREASAILLKGPFAFVHAGVDPSRPLTDQRRHDCVWIRAPFMNHVGRLSHVVLHGHTPQKSGLPTVTENRLSLDTGAVFTGRLTGAWVNTRSGGVSCLQVSHDEDFHEVAPRRLDRGFGTAMD</sequence>
<dbReference type="PANTHER" id="PTHR42850:SF4">
    <property type="entry name" value="ZINC-DEPENDENT ENDOPOLYPHOSPHATASE"/>
    <property type="match status" value="1"/>
</dbReference>
<evidence type="ECO:0000313" key="3">
    <source>
        <dbReference type="EMBL" id="TFF27401.1"/>
    </source>
</evidence>
<protein>
    <recommendedName>
        <fullName evidence="2">Calcineurin-like phosphoesterase domain-containing protein</fullName>
    </recommendedName>
</protein>
<keyword evidence="4" id="KW-1185">Reference proteome</keyword>
<dbReference type="GO" id="GO:0008803">
    <property type="term" value="F:bis(5'-nucleosyl)-tetraphosphatase (symmetrical) activity"/>
    <property type="evidence" value="ECO:0007669"/>
    <property type="project" value="TreeGrafter"/>
</dbReference>
<dbReference type="AlphaFoldDB" id="A0A4Y8RV42"/>
<organism evidence="3 4">
    <name type="scientific">Jiella endophytica</name>
    <dbReference type="NCBI Taxonomy" id="2558362"/>
    <lineage>
        <taxon>Bacteria</taxon>
        <taxon>Pseudomonadati</taxon>
        <taxon>Pseudomonadota</taxon>
        <taxon>Alphaproteobacteria</taxon>
        <taxon>Hyphomicrobiales</taxon>
        <taxon>Aurantimonadaceae</taxon>
        <taxon>Jiella</taxon>
    </lineage>
</organism>
<dbReference type="OrthoDB" id="9807890at2"/>
<gene>
    <name evidence="3" type="ORF">E3C22_02785</name>
</gene>